<dbReference type="GO" id="GO:0003746">
    <property type="term" value="F:translation elongation factor activity"/>
    <property type="evidence" value="ECO:0007669"/>
    <property type="project" value="UniProtKB-KW"/>
</dbReference>
<evidence type="ECO:0000256" key="7">
    <source>
        <dbReference type="PROSITE-ProRule" id="PRU00649"/>
    </source>
</evidence>
<dbReference type="PROSITE" id="PS51321">
    <property type="entry name" value="TFIIS_CENTRAL"/>
    <property type="match status" value="1"/>
</dbReference>
<dbReference type="FunFam" id="2.20.25.10:FF:000001">
    <property type="entry name" value="Probable Transcription elongation factor S-II"/>
    <property type="match status" value="1"/>
</dbReference>
<dbReference type="InterPro" id="IPR003618">
    <property type="entry name" value="TFIIS_cen_dom"/>
</dbReference>
<dbReference type="GO" id="GO:0005634">
    <property type="term" value="C:nucleus"/>
    <property type="evidence" value="ECO:0007669"/>
    <property type="project" value="UniProtKB-SubCell"/>
</dbReference>
<dbReference type="NCBIfam" id="TIGR01385">
    <property type="entry name" value="TFSII"/>
    <property type="match status" value="1"/>
</dbReference>
<dbReference type="AlphaFoldDB" id="A0A1E3PEF7"/>
<feature type="compositionally biased region" description="Low complexity" evidence="9">
    <location>
        <begin position="85"/>
        <end position="120"/>
    </location>
</feature>
<evidence type="ECO:0000256" key="9">
    <source>
        <dbReference type="SAM" id="MobiDB-lite"/>
    </source>
</evidence>
<keyword evidence="8" id="KW-0238">DNA-binding</keyword>
<dbReference type="PROSITE" id="PS51133">
    <property type="entry name" value="ZF_TFIIS_2"/>
    <property type="match status" value="1"/>
</dbReference>
<evidence type="ECO:0000256" key="1">
    <source>
        <dbReference type="ARBA" id="ARBA00004123"/>
    </source>
</evidence>
<dbReference type="SMART" id="SM00509">
    <property type="entry name" value="TFS2N"/>
    <property type="match status" value="1"/>
</dbReference>
<reference evidence="13 14" key="1">
    <citation type="journal article" date="2016" name="Proc. Natl. Acad. Sci. U.S.A.">
        <title>Comparative genomics of biotechnologically important yeasts.</title>
        <authorList>
            <person name="Riley R."/>
            <person name="Haridas S."/>
            <person name="Wolfe K.H."/>
            <person name="Lopes M.R."/>
            <person name="Hittinger C.T."/>
            <person name="Goeker M."/>
            <person name="Salamov A.A."/>
            <person name="Wisecaver J.H."/>
            <person name="Long T.M."/>
            <person name="Calvey C.H."/>
            <person name="Aerts A.L."/>
            <person name="Barry K.W."/>
            <person name="Choi C."/>
            <person name="Clum A."/>
            <person name="Coughlan A.Y."/>
            <person name="Deshpande S."/>
            <person name="Douglass A.P."/>
            <person name="Hanson S.J."/>
            <person name="Klenk H.-P."/>
            <person name="LaButti K.M."/>
            <person name="Lapidus A."/>
            <person name="Lindquist E.A."/>
            <person name="Lipzen A.M."/>
            <person name="Meier-Kolthoff J.P."/>
            <person name="Ohm R.A."/>
            <person name="Otillar R.P."/>
            <person name="Pangilinan J.L."/>
            <person name="Peng Y."/>
            <person name="Rokas A."/>
            <person name="Rosa C.A."/>
            <person name="Scheuner C."/>
            <person name="Sibirny A.A."/>
            <person name="Slot J.C."/>
            <person name="Stielow J.B."/>
            <person name="Sun H."/>
            <person name="Kurtzman C.P."/>
            <person name="Blackwell M."/>
            <person name="Grigoriev I.V."/>
            <person name="Jeffries T.W."/>
        </authorList>
    </citation>
    <scope>NUCLEOTIDE SEQUENCE [LARGE SCALE GENOMIC DNA]</scope>
    <source>
        <strain evidence="13 14">DSM 6958</strain>
    </source>
</reference>
<dbReference type="GO" id="GO:0005737">
    <property type="term" value="C:cytoplasm"/>
    <property type="evidence" value="ECO:0007669"/>
    <property type="project" value="EnsemblFungi"/>
</dbReference>
<dbReference type="InterPro" id="IPR036575">
    <property type="entry name" value="TFIIS_cen_dom_sf"/>
</dbReference>
<dbReference type="CDD" id="cd13749">
    <property type="entry name" value="Zn-ribbon_TFIIS"/>
    <property type="match status" value="1"/>
</dbReference>
<dbReference type="OrthoDB" id="44867at2759"/>
<feature type="domain" description="TFIIS N-terminal" evidence="11">
    <location>
        <begin position="1"/>
        <end position="80"/>
    </location>
</feature>
<evidence type="ECO:0000256" key="3">
    <source>
        <dbReference type="ARBA" id="ARBA00022771"/>
    </source>
</evidence>
<keyword evidence="8" id="KW-0804">Transcription</keyword>
<dbReference type="Gene3D" id="1.10.472.30">
    <property type="entry name" value="Transcription elongation factor S-II, central domain"/>
    <property type="match status" value="1"/>
</dbReference>
<dbReference type="GO" id="GO:0006362">
    <property type="term" value="P:transcription elongation by RNA polymerase I"/>
    <property type="evidence" value="ECO:0007669"/>
    <property type="project" value="TreeGrafter"/>
</dbReference>
<evidence type="ECO:0000256" key="2">
    <source>
        <dbReference type="ARBA" id="ARBA00022723"/>
    </source>
</evidence>
<dbReference type="Pfam" id="PF08711">
    <property type="entry name" value="Med26"/>
    <property type="match status" value="1"/>
</dbReference>
<feature type="region of interest" description="Disordered" evidence="9">
    <location>
        <begin position="80"/>
        <end position="135"/>
    </location>
</feature>
<dbReference type="PROSITE" id="PS00466">
    <property type="entry name" value="ZF_TFIIS_1"/>
    <property type="match status" value="1"/>
</dbReference>
<dbReference type="PIRSF" id="PIRSF006704">
    <property type="entry name" value="TF_IIS"/>
    <property type="match status" value="1"/>
</dbReference>
<keyword evidence="13" id="KW-0251">Elongation factor</keyword>
<dbReference type="SMART" id="SM00440">
    <property type="entry name" value="ZnF_C2C2"/>
    <property type="match status" value="1"/>
</dbReference>
<dbReference type="STRING" id="857566.A0A1E3PEF7"/>
<dbReference type="GO" id="GO:0031564">
    <property type="term" value="P:transcription antitermination"/>
    <property type="evidence" value="ECO:0007669"/>
    <property type="project" value="TreeGrafter"/>
</dbReference>
<dbReference type="GO" id="GO:0008270">
    <property type="term" value="F:zinc ion binding"/>
    <property type="evidence" value="ECO:0007669"/>
    <property type="project" value="UniProtKB-UniRule"/>
</dbReference>
<dbReference type="SUPFAM" id="SSF47676">
    <property type="entry name" value="Conserved domain common to transcription factors TFIIS, elongin A, CRSP70"/>
    <property type="match status" value="1"/>
</dbReference>
<dbReference type="PANTHER" id="PTHR11477:SF0">
    <property type="entry name" value="IP08861P-RELATED"/>
    <property type="match status" value="1"/>
</dbReference>
<evidence type="ECO:0000256" key="8">
    <source>
        <dbReference type="RuleBase" id="RU368078"/>
    </source>
</evidence>
<gene>
    <name evidence="13" type="ORF">NADFUDRAFT_52797</name>
</gene>
<evidence type="ECO:0000256" key="4">
    <source>
        <dbReference type="ARBA" id="ARBA00022833"/>
    </source>
</evidence>
<dbReference type="SUPFAM" id="SSF57783">
    <property type="entry name" value="Zinc beta-ribbon"/>
    <property type="match status" value="1"/>
</dbReference>
<dbReference type="InterPro" id="IPR001222">
    <property type="entry name" value="Znf_TFIIS"/>
</dbReference>
<keyword evidence="3 6" id="KW-0863">Zinc-finger</keyword>
<feature type="domain" description="TFIIS-type" evidence="10">
    <location>
        <begin position="259"/>
        <end position="299"/>
    </location>
</feature>
<keyword evidence="5 7" id="KW-0539">Nucleus</keyword>
<keyword evidence="14" id="KW-1185">Reference proteome</keyword>
<dbReference type="PROSITE" id="PS51319">
    <property type="entry name" value="TFIIS_N"/>
    <property type="match status" value="1"/>
</dbReference>
<comment type="similarity">
    <text evidence="8">Belongs to the TFS-II family.</text>
</comment>
<dbReference type="Pfam" id="PF07500">
    <property type="entry name" value="TFIIS_M"/>
    <property type="match status" value="1"/>
</dbReference>
<dbReference type="SMART" id="SM00510">
    <property type="entry name" value="TFS2M"/>
    <property type="match status" value="1"/>
</dbReference>
<accession>A0A1E3PEF7</accession>
<proteinExistence type="inferred from homology"/>
<dbReference type="FunFam" id="1.10.472.30:FF:000003">
    <property type="entry name" value="Transcription elongation factor S-II"/>
    <property type="match status" value="1"/>
</dbReference>
<dbReference type="GO" id="GO:0031440">
    <property type="term" value="P:regulation of mRNA 3'-end processing"/>
    <property type="evidence" value="ECO:0007669"/>
    <property type="project" value="TreeGrafter"/>
</dbReference>
<dbReference type="GO" id="GO:0006368">
    <property type="term" value="P:transcription elongation by RNA polymerase II"/>
    <property type="evidence" value="ECO:0007669"/>
    <property type="project" value="InterPro"/>
</dbReference>
<dbReference type="InterPro" id="IPR017923">
    <property type="entry name" value="TFIIS_N"/>
</dbReference>
<dbReference type="Gene3D" id="1.20.930.10">
    <property type="entry name" value="Conserved domain common to transcription factors TFIIS, elongin A, CRSP70"/>
    <property type="match status" value="1"/>
</dbReference>
<dbReference type="Proteomes" id="UP000095009">
    <property type="component" value="Unassembled WGS sequence"/>
</dbReference>
<keyword evidence="4 8" id="KW-0862">Zinc</keyword>
<dbReference type="EMBL" id="KV454413">
    <property type="protein sequence ID" value="ODQ63806.1"/>
    <property type="molecule type" value="Genomic_DNA"/>
</dbReference>
<evidence type="ECO:0000313" key="13">
    <source>
        <dbReference type="EMBL" id="ODQ63806.1"/>
    </source>
</evidence>
<comment type="subcellular location">
    <subcellularLocation>
        <location evidence="1 7 8">Nucleus</location>
    </subcellularLocation>
</comment>
<name>A0A1E3PEF7_9ASCO</name>
<evidence type="ECO:0000313" key="14">
    <source>
        <dbReference type="Proteomes" id="UP000095009"/>
    </source>
</evidence>
<keyword evidence="8" id="KW-0805">Transcription regulation</keyword>
<dbReference type="SUPFAM" id="SSF46942">
    <property type="entry name" value="Elongation factor TFIIS domain 2"/>
    <property type="match status" value="1"/>
</dbReference>
<keyword evidence="13" id="KW-0648">Protein biosynthesis</keyword>
<dbReference type="InterPro" id="IPR003617">
    <property type="entry name" value="TFIIS/CRSP70_N_sub"/>
</dbReference>
<dbReference type="GO" id="GO:0000977">
    <property type="term" value="F:RNA polymerase II transcription regulatory region sequence-specific DNA binding"/>
    <property type="evidence" value="ECO:0007669"/>
    <property type="project" value="TreeGrafter"/>
</dbReference>
<keyword evidence="2 8" id="KW-0479">Metal-binding</keyword>
<dbReference type="GO" id="GO:0001139">
    <property type="term" value="F:RNA polymerase II complex recruiting activity"/>
    <property type="evidence" value="ECO:0007669"/>
    <property type="project" value="TreeGrafter"/>
</dbReference>
<evidence type="ECO:0000256" key="5">
    <source>
        <dbReference type="ARBA" id="ARBA00023242"/>
    </source>
</evidence>
<organism evidence="13 14">
    <name type="scientific">Nadsonia fulvescens var. elongata DSM 6958</name>
    <dbReference type="NCBI Taxonomy" id="857566"/>
    <lineage>
        <taxon>Eukaryota</taxon>
        <taxon>Fungi</taxon>
        <taxon>Dikarya</taxon>
        <taxon>Ascomycota</taxon>
        <taxon>Saccharomycotina</taxon>
        <taxon>Dipodascomycetes</taxon>
        <taxon>Dipodascales</taxon>
        <taxon>Dipodascales incertae sedis</taxon>
        <taxon>Nadsonia</taxon>
    </lineage>
</organism>
<protein>
    <recommendedName>
        <fullName evidence="8">Transcription elongation factor</fullName>
    </recommendedName>
</protein>
<dbReference type="PANTHER" id="PTHR11477">
    <property type="entry name" value="TRANSCRIPTION FACTOR S-II ZINC FINGER DOMAIN-CONTAINING PROTEIN"/>
    <property type="match status" value="1"/>
</dbReference>
<dbReference type="Pfam" id="PF01096">
    <property type="entry name" value="Zn_ribbon_TFIIS"/>
    <property type="match status" value="1"/>
</dbReference>
<dbReference type="Gene3D" id="2.20.25.10">
    <property type="match status" value="1"/>
</dbReference>
<dbReference type="InterPro" id="IPR006289">
    <property type="entry name" value="TFSII"/>
</dbReference>
<evidence type="ECO:0000259" key="11">
    <source>
        <dbReference type="PROSITE" id="PS51319"/>
    </source>
</evidence>
<feature type="domain" description="TFIIS central" evidence="12">
    <location>
        <begin position="141"/>
        <end position="256"/>
    </location>
</feature>
<sequence>MSLAVKEIKTHIERLKKCTKSEDILDILNTLATEVAPTEALLRETKLGIVVNGMRTNKDPAVVDKVKKMIKSWKDAVSAQKAKKTSTSSTTGAGTGSGTTSSTTTTTTSGTNSQTVTSVSHGKPRNTRNDGVRTDVYADSVRNRCIEVTYNGLAVDSQATPSDILECAKAIESAVFIANYRTTSPDYKNKMRSLFINLKDPKNPGLRNNVLSGVIAPSKLTKMTPQEMASEELKEQIEALAKKNLFNAQGAVEQRAVTDRFTCGKCKHKRVSYYQMQTRSADEPLTTFCTCENCGNRWKFS</sequence>
<dbReference type="InterPro" id="IPR035100">
    <property type="entry name" value="TF_IIS-typ"/>
</dbReference>
<evidence type="ECO:0000256" key="6">
    <source>
        <dbReference type="PROSITE-ProRule" id="PRU00472"/>
    </source>
</evidence>
<evidence type="ECO:0000259" key="10">
    <source>
        <dbReference type="PROSITE" id="PS51133"/>
    </source>
</evidence>
<comment type="function">
    <text evidence="8">Necessary for efficient RNA polymerase II transcription elongation past template-encoded arresting sites.</text>
</comment>
<evidence type="ECO:0000259" key="12">
    <source>
        <dbReference type="PROSITE" id="PS51321"/>
    </source>
</evidence>
<dbReference type="InterPro" id="IPR035441">
    <property type="entry name" value="TFIIS/LEDGF_dom_sf"/>
</dbReference>